<dbReference type="InterPro" id="IPR035906">
    <property type="entry name" value="MetI-like_sf"/>
</dbReference>
<dbReference type="Proteomes" id="UP000824633">
    <property type="component" value="Chromosome"/>
</dbReference>
<feature type="transmembrane region" description="Helical" evidence="7">
    <location>
        <begin position="72"/>
        <end position="95"/>
    </location>
</feature>
<gene>
    <name evidence="9" type="ORF">psyc5s11_02260</name>
</gene>
<keyword evidence="4 7" id="KW-0812">Transmembrane</keyword>
<feature type="transmembrane region" description="Helical" evidence="7">
    <location>
        <begin position="258"/>
        <end position="277"/>
    </location>
</feature>
<accession>A0ABN6IUN2</accession>
<evidence type="ECO:0000256" key="5">
    <source>
        <dbReference type="ARBA" id="ARBA00022989"/>
    </source>
</evidence>
<evidence type="ECO:0000313" key="10">
    <source>
        <dbReference type="Proteomes" id="UP000824633"/>
    </source>
</evidence>
<dbReference type="Pfam" id="PF00528">
    <property type="entry name" value="BPD_transp_1"/>
    <property type="match status" value="1"/>
</dbReference>
<evidence type="ECO:0000256" key="1">
    <source>
        <dbReference type="ARBA" id="ARBA00004651"/>
    </source>
</evidence>
<organism evidence="9 10">
    <name type="scientific">Clostridium gelidum</name>
    <dbReference type="NCBI Taxonomy" id="704125"/>
    <lineage>
        <taxon>Bacteria</taxon>
        <taxon>Bacillati</taxon>
        <taxon>Bacillota</taxon>
        <taxon>Clostridia</taxon>
        <taxon>Eubacteriales</taxon>
        <taxon>Clostridiaceae</taxon>
        <taxon>Clostridium</taxon>
    </lineage>
</organism>
<comment type="subcellular location">
    <subcellularLocation>
        <location evidence="1 7">Cell membrane</location>
        <topology evidence="1 7">Multi-pass membrane protein</topology>
    </subcellularLocation>
</comment>
<feature type="domain" description="ABC transmembrane type-1" evidence="8">
    <location>
        <begin position="72"/>
        <end position="266"/>
    </location>
</feature>
<evidence type="ECO:0000256" key="2">
    <source>
        <dbReference type="ARBA" id="ARBA00022448"/>
    </source>
</evidence>
<dbReference type="InterPro" id="IPR000515">
    <property type="entry name" value="MetI-like"/>
</dbReference>
<feature type="transmembrane region" description="Helical" evidence="7">
    <location>
        <begin position="180"/>
        <end position="202"/>
    </location>
</feature>
<dbReference type="EMBL" id="AP024849">
    <property type="protein sequence ID" value="BCZ44159.1"/>
    <property type="molecule type" value="Genomic_DNA"/>
</dbReference>
<sequence>MRKKLKTFDIVLAIVMIIIAIVTIYPFLNVLTISLNDASDTVKGGIHIWPREFTLQNYKEIFEGSSKLPQGLLISVLRTVIGTATGVLASAMVAFVLSRREYVFNKFVTILFILTMYISGGLIPEYMLIKNLGLINNFAVYIIPGLISAFNVIVLRSFIDGLPPALNESAMIDGANEFVIFTKIVLPLCLPVIATVALFIAVGQWNSWFDTYLYARQSDGLTTLQYELMKVMSTANGSSKVDPNNPVLQAAAVNPESIKMAITMVATGPILLVYPFVQKYFVTGMTLGAVKS</sequence>
<protein>
    <submittedName>
        <fullName evidence="9">Sugar ABC transporter permease</fullName>
    </submittedName>
</protein>
<keyword evidence="3" id="KW-1003">Cell membrane</keyword>
<keyword evidence="6 7" id="KW-0472">Membrane</keyword>
<evidence type="ECO:0000256" key="6">
    <source>
        <dbReference type="ARBA" id="ARBA00023136"/>
    </source>
</evidence>
<dbReference type="PROSITE" id="PS50928">
    <property type="entry name" value="ABC_TM1"/>
    <property type="match status" value="1"/>
</dbReference>
<evidence type="ECO:0000256" key="3">
    <source>
        <dbReference type="ARBA" id="ARBA00022475"/>
    </source>
</evidence>
<comment type="similarity">
    <text evidence="7">Belongs to the binding-protein-dependent transport system permease family.</text>
</comment>
<dbReference type="Gene3D" id="1.10.3720.10">
    <property type="entry name" value="MetI-like"/>
    <property type="match status" value="1"/>
</dbReference>
<dbReference type="RefSeq" id="WP_224035865.1">
    <property type="nucleotide sequence ID" value="NZ_AP024849.1"/>
</dbReference>
<feature type="transmembrane region" description="Helical" evidence="7">
    <location>
        <begin position="7"/>
        <end position="28"/>
    </location>
</feature>
<keyword evidence="5 7" id="KW-1133">Transmembrane helix</keyword>
<evidence type="ECO:0000259" key="8">
    <source>
        <dbReference type="PROSITE" id="PS50928"/>
    </source>
</evidence>
<dbReference type="PANTHER" id="PTHR43744:SF9">
    <property type="entry name" value="POLYGALACTURONAN_RHAMNOGALACTURONAN TRANSPORT SYSTEM PERMEASE PROTEIN YTCP"/>
    <property type="match status" value="1"/>
</dbReference>
<dbReference type="PANTHER" id="PTHR43744">
    <property type="entry name" value="ABC TRANSPORTER PERMEASE PROTEIN MG189-RELATED-RELATED"/>
    <property type="match status" value="1"/>
</dbReference>
<evidence type="ECO:0000256" key="4">
    <source>
        <dbReference type="ARBA" id="ARBA00022692"/>
    </source>
</evidence>
<keyword evidence="2 7" id="KW-0813">Transport</keyword>
<feature type="transmembrane region" description="Helical" evidence="7">
    <location>
        <begin position="138"/>
        <end position="159"/>
    </location>
</feature>
<reference evidence="10" key="1">
    <citation type="submission" date="2021-07" db="EMBL/GenBank/DDBJ databases">
        <title>Complete genome sequencing of a Clostridium isolate.</title>
        <authorList>
            <person name="Ueki A."/>
            <person name="Tonouchi A."/>
        </authorList>
    </citation>
    <scope>NUCLEOTIDE SEQUENCE [LARGE SCALE GENOMIC DNA]</scope>
    <source>
        <strain evidence="10">C5S11</strain>
    </source>
</reference>
<dbReference type="SUPFAM" id="SSF161098">
    <property type="entry name" value="MetI-like"/>
    <property type="match status" value="1"/>
</dbReference>
<keyword evidence="10" id="KW-1185">Reference proteome</keyword>
<name>A0ABN6IUN2_9CLOT</name>
<evidence type="ECO:0000256" key="7">
    <source>
        <dbReference type="RuleBase" id="RU363032"/>
    </source>
</evidence>
<proteinExistence type="inferred from homology"/>
<feature type="transmembrane region" description="Helical" evidence="7">
    <location>
        <begin position="107"/>
        <end position="126"/>
    </location>
</feature>
<evidence type="ECO:0000313" key="9">
    <source>
        <dbReference type="EMBL" id="BCZ44159.1"/>
    </source>
</evidence>
<dbReference type="CDD" id="cd06261">
    <property type="entry name" value="TM_PBP2"/>
    <property type="match status" value="1"/>
</dbReference>